<feature type="chain" id="PRO_5045044246" description="Copper type II ascorbate-dependent monooxygenase C-terminal domain-containing protein" evidence="3">
    <location>
        <begin position="27"/>
        <end position="400"/>
    </location>
</feature>
<proteinExistence type="predicted"/>
<keyword evidence="6" id="KW-1185">Reference proteome</keyword>
<organism evidence="5 6">
    <name type="scientific">Cryptosporangium minutisporangium</name>
    <dbReference type="NCBI Taxonomy" id="113569"/>
    <lineage>
        <taxon>Bacteria</taxon>
        <taxon>Bacillati</taxon>
        <taxon>Actinomycetota</taxon>
        <taxon>Actinomycetes</taxon>
        <taxon>Cryptosporangiales</taxon>
        <taxon>Cryptosporangiaceae</taxon>
        <taxon>Cryptosporangium</taxon>
    </lineage>
</organism>
<dbReference type="Gene3D" id="2.60.120.230">
    <property type="match status" value="1"/>
</dbReference>
<dbReference type="Gene3D" id="2.60.120.310">
    <property type="entry name" value="Copper type II, ascorbate-dependent monooxygenase, N-terminal domain"/>
    <property type="match status" value="1"/>
</dbReference>
<feature type="domain" description="Copper type II ascorbate-dependent monooxygenase C-terminal" evidence="4">
    <location>
        <begin position="287"/>
        <end position="397"/>
    </location>
</feature>
<comment type="caution">
    <text evidence="5">The sequence shown here is derived from an EMBL/GenBank/DDBJ whole genome shotgun (WGS) entry which is preliminary data.</text>
</comment>
<dbReference type="SUPFAM" id="SSF49742">
    <property type="entry name" value="PHM/PNGase F"/>
    <property type="match status" value="2"/>
</dbReference>
<dbReference type="InterPro" id="IPR008977">
    <property type="entry name" value="PHM/PNGase_F_dom_sf"/>
</dbReference>
<protein>
    <recommendedName>
        <fullName evidence="4">Copper type II ascorbate-dependent monooxygenase C-terminal domain-containing protein</fullName>
    </recommendedName>
</protein>
<dbReference type="RefSeq" id="WP_345729735.1">
    <property type="nucleotide sequence ID" value="NZ_BAAAYN010000025.1"/>
</dbReference>
<dbReference type="InterPro" id="IPR014784">
    <property type="entry name" value="Cu2_ascorb_mOase-like_C"/>
</dbReference>
<evidence type="ECO:0000313" key="6">
    <source>
        <dbReference type="Proteomes" id="UP001501676"/>
    </source>
</evidence>
<evidence type="ECO:0000256" key="2">
    <source>
        <dbReference type="SAM" id="MobiDB-lite"/>
    </source>
</evidence>
<dbReference type="Proteomes" id="UP001501676">
    <property type="component" value="Unassembled WGS sequence"/>
</dbReference>
<dbReference type="PANTHER" id="PTHR10157">
    <property type="entry name" value="DOPAMINE BETA HYDROXYLASE RELATED"/>
    <property type="match status" value="1"/>
</dbReference>
<feature type="region of interest" description="Disordered" evidence="2">
    <location>
        <begin position="32"/>
        <end position="56"/>
    </location>
</feature>
<feature type="signal peptide" evidence="3">
    <location>
        <begin position="1"/>
        <end position="26"/>
    </location>
</feature>
<accession>A0ABP6T0W3</accession>
<dbReference type="PROSITE" id="PS51318">
    <property type="entry name" value="TAT"/>
    <property type="match status" value="1"/>
</dbReference>
<gene>
    <name evidence="5" type="ORF">GCM10020369_40560</name>
</gene>
<name>A0ABP6T0W3_9ACTN</name>
<sequence>MNRIRRRLTGGLATLLLLAGCGALTACSESAPKAAPATPTHQHSTASPPPASPLRDGERFQQLAMAEPYTPEPTGGGTDEYRCFLVDPKLTAPAYLTGSQFLPQNPAIVHHAIFFRVPPEQVAEAQSLDAEAPGAGWRCFGGTGIGGTGPSAQLAGGAAWVAAWAPGGGENLTSPGTGYPLAAGSRLVMQVHYSLLATDGKPAGTDRSGIRLRLVDRTAPLTALQTRLLTAPVELACPPGETGNLCDRERAVLDLIHRFGPEAGGTVAGLNALCNDGRTPVPAVTQQCDRTIRQPGAIYAVAGHMHLLGKSIRVELNPGTPGAKTLLDVAQYDFDDQGARSLTPPATVKAGDTLRVTCTHDATLRRKLPELQSLEPRYVVWGDGTSDEMCLGVVIWAPKS</sequence>
<evidence type="ECO:0000313" key="5">
    <source>
        <dbReference type="EMBL" id="GAA3389643.1"/>
    </source>
</evidence>
<dbReference type="PROSITE" id="PS51257">
    <property type="entry name" value="PROKAR_LIPOPROTEIN"/>
    <property type="match status" value="1"/>
</dbReference>
<dbReference type="InterPro" id="IPR024548">
    <property type="entry name" value="Cu2_monoox_C"/>
</dbReference>
<evidence type="ECO:0000259" key="4">
    <source>
        <dbReference type="Pfam" id="PF03712"/>
    </source>
</evidence>
<dbReference type="InterPro" id="IPR036939">
    <property type="entry name" value="Cu2_ascorb_mOase_N_sf"/>
</dbReference>
<dbReference type="PANTHER" id="PTHR10157:SF23">
    <property type="entry name" value="MOXD1 HOMOLOG 1"/>
    <property type="match status" value="1"/>
</dbReference>
<dbReference type="InterPro" id="IPR006311">
    <property type="entry name" value="TAT_signal"/>
</dbReference>
<dbReference type="Pfam" id="PF03712">
    <property type="entry name" value="Cu2_monoox_C"/>
    <property type="match status" value="1"/>
</dbReference>
<dbReference type="InterPro" id="IPR000945">
    <property type="entry name" value="DBH-like"/>
</dbReference>
<evidence type="ECO:0000256" key="3">
    <source>
        <dbReference type="SAM" id="SignalP"/>
    </source>
</evidence>
<reference evidence="6" key="1">
    <citation type="journal article" date="2019" name="Int. J. Syst. Evol. Microbiol.">
        <title>The Global Catalogue of Microorganisms (GCM) 10K type strain sequencing project: providing services to taxonomists for standard genome sequencing and annotation.</title>
        <authorList>
            <consortium name="The Broad Institute Genomics Platform"/>
            <consortium name="The Broad Institute Genome Sequencing Center for Infectious Disease"/>
            <person name="Wu L."/>
            <person name="Ma J."/>
        </authorList>
    </citation>
    <scope>NUCLEOTIDE SEQUENCE [LARGE SCALE GENOMIC DNA]</scope>
    <source>
        <strain evidence="6">JCM 9458</strain>
    </source>
</reference>
<keyword evidence="3" id="KW-0732">Signal</keyword>
<dbReference type="EMBL" id="BAAAYN010000025">
    <property type="protein sequence ID" value="GAA3389643.1"/>
    <property type="molecule type" value="Genomic_DNA"/>
</dbReference>
<keyword evidence="1" id="KW-1015">Disulfide bond</keyword>
<evidence type="ECO:0000256" key="1">
    <source>
        <dbReference type="ARBA" id="ARBA00023157"/>
    </source>
</evidence>